<evidence type="ECO:0000313" key="5">
    <source>
        <dbReference type="EMBL" id="HIU93277.1"/>
    </source>
</evidence>
<dbReference type="PROSITE" id="PS50943">
    <property type="entry name" value="HTH_CROC1"/>
    <property type="match status" value="1"/>
</dbReference>
<dbReference type="InterPro" id="IPR050807">
    <property type="entry name" value="TransReg_Diox_bact_type"/>
</dbReference>
<dbReference type="GO" id="GO:0005829">
    <property type="term" value="C:cytosol"/>
    <property type="evidence" value="ECO:0007669"/>
    <property type="project" value="TreeGrafter"/>
</dbReference>
<accession>A0A9D1N1Y2</accession>
<evidence type="ECO:0000256" key="2">
    <source>
        <dbReference type="ARBA" id="ARBA00023125"/>
    </source>
</evidence>
<dbReference type="AlphaFoldDB" id="A0A9D1N1Y2"/>
<dbReference type="SMART" id="SM00530">
    <property type="entry name" value="HTH_XRE"/>
    <property type="match status" value="1"/>
</dbReference>
<dbReference type="Proteomes" id="UP000886748">
    <property type="component" value="Unassembled WGS sequence"/>
</dbReference>
<reference evidence="5" key="1">
    <citation type="submission" date="2020-10" db="EMBL/GenBank/DDBJ databases">
        <authorList>
            <person name="Gilroy R."/>
        </authorList>
    </citation>
    <scope>NUCLEOTIDE SEQUENCE</scope>
    <source>
        <strain evidence="5">CHK154-7741</strain>
    </source>
</reference>
<keyword evidence="3" id="KW-0804">Transcription</keyword>
<dbReference type="GO" id="GO:0003677">
    <property type="term" value="F:DNA binding"/>
    <property type="evidence" value="ECO:0007669"/>
    <property type="project" value="UniProtKB-KW"/>
</dbReference>
<evidence type="ECO:0000313" key="6">
    <source>
        <dbReference type="Proteomes" id="UP000886748"/>
    </source>
</evidence>
<dbReference type="CDD" id="cd00093">
    <property type="entry name" value="HTH_XRE"/>
    <property type="match status" value="1"/>
</dbReference>
<gene>
    <name evidence="5" type="ORF">IAD26_09125</name>
</gene>
<evidence type="ECO:0000256" key="3">
    <source>
        <dbReference type="ARBA" id="ARBA00023163"/>
    </source>
</evidence>
<dbReference type="GO" id="GO:0003700">
    <property type="term" value="F:DNA-binding transcription factor activity"/>
    <property type="evidence" value="ECO:0007669"/>
    <property type="project" value="TreeGrafter"/>
</dbReference>
<feature type="domain" description="HTH cro/C1-type" evidence="4">
    <location>
        <begin position="17"/>
        <end position="71"/>
    </location>
</feature>
<evidence type="ECO:0000256" key="1">
    <source>
        <dbReference type="ARBA" id="ARBA00023015"/>
    </source>
</evidence>
<dbReference type="EMBL" id="DVOD01000066">
    <property type="protein sequence ID" value="HIU93277.1"/>
    <property type="molecule type" value="Genomic_DNA"/>
</dbReference>
<dbReference type="PANTHER" id="PTHR46797">
    <property type="entry name" value="HTH-TYPE TRANSCRIPTIONAL REGULATOR"/>
    <property type="match status" value="1"/>
</dbReference>
<sequence>MSKEEYHYVFKQIGDNIRKAREAKRLSQEELAFLINSARNYIGCIERAEKFASVTMLKKIADALDLKLADLFKECD</sequence>
<evidence type="ECO:0000259" key="4">
    <source>
        <dbReference type="PROSITE" id="PS50943"/>
    </source>
</evidence>
<reference evidence="5" key="2">
    <citation type="journal article" date="2021" name="PeerJ">
        <title>Extensive microbial diversity within the chicken gut microbiome revealed by metagenomics and culture.</title>
        <authorList>
            <person name="Gilroy R."/>
            <person name="Ravi A."/>
            <person name="Getino M."/>
            <person name="Pursley I."/>
            <person name="Horton D.L."/>
            <person name="Alikhan N.F."/>
            <person name="Baker D."/>
            <person name="Gharbi K."/>
            <person name="Hall N."/>
            <person name="Watson M."/>
            <person name="Adriaenssens E.M."/>
            <person name="Foster-Nyarko E."/>
            <person name="Jarju S."/>
            <person name="Secka A."/>
            <person name="Antonio M."/>
            <person name="Oren A."/>
            <person name="Chaudhuri R.R."/>
            <person name="La Ragione R."/>
            <person name="Hildebrand F."/>
            <person name="Pallen M.J."/>
        </authorList>
    </citation>
    <scope>NUCLEOTIDE SEQUENCE</scope>
    <source>
        <strain evidence="5">CHK154-7741</strain>
    </source>
</reference>
<dbReference type="InterPro" id="IPR010982">
    <property type="entry name" value="Lambda_DNA-bd_dom_sf"/>
</dbReference>
<dbReference type="SUPFAM" id="SSF47413">
    <property type="entry name" value="lambda repressor-like DNA-binding domains"/>
    <property type="match status" value="1"/>
</dbReference>
<proteinExistence type="predicted"/>
<organism evidence="5 6">
    <name type="scientific">Candidatus Limenecus avicola</name>
    <dbReference type="NCBI Taxonomy" id="2840847"/>
    <lineage>
        <taxon>Bacteria</taxon>
        <taxon>Bacillati</taxon>
        <taxon>Bacillota</taxon>
        <taxon>Clostridia</taxon>
        <taxon>Eubacteriales</taxon>
        <taxon>Clostridiaceae</taxon>
        <taxon>Clostridiaceae incertae sedis</taxon>
        <taxon>Candidatus Limenecus</taxon>
    </lineage>
</organism>
<dbReference type="Gene3D" id="1.10.260.40">
    <property type="entry name" value="lambda repressor-like DNA-binding domains"/>
    <property type="match status" value="1"/>
</dbReference>
<name>A0A9D1N1Y2_9CLOT</name>
<comment type="caution">
    <text evidence="5">The sequence shown here is derived from an EMBL/GenBank/DDBJ whole genome shotgun (WGS) entry which is preliminary data.</text>
</comment>
<keyword evidence="2" id="KW-0238">DNA-binding</keyword>
<dbReference type="InterPro" id="IPR001387">
    <property type="entry name" value="Cro/C1-type_HTH"/>
</dbReference>
<dbReference type="PANTHER" id="PTHR46797:SF23">
    <property type="entry name" value="HTH-TYPE TRANSCRIPTIONAL REGULATOR SUTR"/>
    <property type="match status" value="1"/>
</dbReference>
<protein>
    <submittedName>
        <fullName evidence="5">Helix-turn-helix transcriptional regulator</fullName>
    </submittedName>
</protein>
<dbReference type="Pfam" id="PF01381">
    <property type="entry name" value="HTH_3"/>
    <property type="match status" value="1"/>
</dbReference>
<keyword evidence="1" id="KW-0805">Transcription regulation</keyword>